<dbReference type="GO" id="GO:0046872">
    <property type="term" value="F:metal ion binding"/>
    <property type="evidence" value="ECO:0007669"/>
    <property type="project" value="UniProtKB-KW"/>
</dbReference>
<dbReference type="Proteomes" id="UP000252915">
    <property type="component" value="Unassembled WGS sequence"/>
</dbReference>
<gene>
    <name evidence="2 3" type="primary">def</name>
    <name evidence="3" type="ORF">DBW92_02975</name>
</gene>
<dbReference type="NCBIfam" id="NF001159">
    <property type="entry name" value="PRK00150.1-3"/>
    <property type="match status" value="1"/>
</dbReference>
<dbReference type="Pfam" id="PF01327">
    <property type="entry name" value="Pep_deformylase"/>
    <property type="match status" value="1"/>
</dbReference>
<keyword evidence="2" id="KW-0479">Metal-binding</keyword>
<dbReference type="HAMAP" id="MF_00163">
    <property type="entry name" value="Pep_deformylase"/>
    <property type="match status" value="1"/>
</dbReference>
<keyword evidence="2 3" id="KW-0378">Hydrolase</keyword>
<dbReference type="PIRSF" id="PIRSF004749">
    <property type="entry name" value="Pep_def"/>
    <property type="match status" value="1"/>
</dbReference>
<evidence type="ECO:0000256" key="2">
    <source>
        <dbReference type="HAMAP-Rule" id="MF_00163"/>
    </source>
</evidence>
<dbReference type="EMBL" id="QOPI01000014">
    <property type="protein sequence ID" value="RCL44516.1"/>
    <property type="molecule type" value="Genomic_DNA"/>
</dbReference>
<feature type="binding site" evidence="2">
    <location>
        <position position="93"/>
    </location>
    <ligand>
        <name>Fe cation</name>
        <dbReference type="ChEBI" id="CHEBI:24875"/>
    </ligand>
</feature>
<keyword evidence="2" id="KW-0648">Protein biosynthesis</keyword>
<feature type="binding site" evidence="2">
    <location>
        <position position="139"/>
    </location>
    <ligand>
        <name>Fe cation</name>
        <dbReference type="ChEBI" id="CHEBI:24875"/>
    </ligand>
</feature>
<protein>
    <recommendedName>
        <fullName evidence="2">Peptide deformylase</fullName>
        <shortName evidence="2">PDF</shortName>
        <ecNumber evidence="2">3.5.1.88</ecNumber>
    </recommendedName>
    <alternativeName>
        <fullName evidence="2">Polypeptide deformylase</fullName>
    </alternativeName>
</protein>
<sequence>MSILKILKYPDPRLRTVAKEVTKFDKSLDNLSKDMLETMYAENGIGLAATQIDVHTRLVVIDISEDRDMPLIFVNPEVTVLDDKSLVPCEEGCLSIPGANVEVSRPDKIELHWLDIKGKKHKSNPEGLLAVCIQHEIDHLEGRLLVDYLSPLKRSRLKNKTSR</sequence>
<proteinExistence type="inferred from homology"/>
<evidence type="ECO:0000313" key="4">
    <source>
        <dbReference type="Proteomes" id="UP000252915"/>
    </source>
</evidence>
<feature type="binding site" evidence="2">
    <location>
        <position position="135"/>
    </location>
    <ligand>
        <name>Fe cation</name>
        <dbReference type="ChEBI" id="CHEBI:24875"/>
    </ligand>
</feature>
<name>A0A368C6D8_9GAMM</name>
<keyword evidence="2" id="KW-0408">Iron</keyword>
<reference evidence="3 4" key="1">
    <citation type="journal article" date="2018" name="Microbiome">
        <title>Fine metagenomic profile of the Mediterranean stratified and mixed water columns revealed by assembly and recruitment.</title>
        <authorList>
            <person name="Haro-Moreno J.M."/>
            <person name="Lopez-Perez M."/>
            <person name="De La Torre J.R."/>
            <person name="Picazo A."/>
            <person name="Camacho A."/>
            <person name="Rodriguez-Valera F."/>
        </authorList>
    </citation>
    <scope>NUCLEOTIDE SEQUENCE [LARGE SCALE GENOMIC DNA]</scope>
    <source>
        <strain evidence="3">MED-G78</strain>
    </source>
</reference>
<evidence type="ECO:0000256" key="1">
    <source>
        <dbReference type="ARBA" id="ARBA00010759"/>
    </source>
</evidence>
<evidence type="ECO:0000313" key="3">
    <source>
        <dbReference type="EMBL" id="RCL44516.1"/>
    </source>
</evidence>
<dbReference type="SUPFAM" id="SSF56420">
    <property type="entry name" value="Peptide deformylase"/>
    <property type="match status" value="1"/>
</dbReference>
<comment type="function">
    <text evidence="2">Removes the formyl group from the N-terminal Met of newly synthesized proteins. Requires at least a dipeptide for an efficient rate of reaction. N-terminal L-methionine is a prerequisite for activity but the enzyme has broad specificity at other positions.</text>
</comment>
<accession>A0A368C6D8</accession>
<dbReference type="GO" id="GO:0006412">
    <property type="term" value="P:translation"/>
    <property type="evidence" value="ECO:0007669"/>
    <property type="project" value="UniProtKB-UniRule"/>
</dbReference>
<dbReference type="PANTHER" id="PTHR10458">
    <property type="entry name" value="PEPTIDE DEFORMYLASE"/>
    <property type="match status" value="1"/>
</dbReference>
<comment type="cofactor">
    <cofactor evidence="2">
        <name>Fe(2+)</name>
        <dbReference type="ChEBI" id="CHEBI:29033"/>
    </cofactor>
    <text evidence="2">Binds 1 Fe(2+) ion.</text>
</comment>
<comment type="catalytic activity">
    <reaction evidence="2">
        <text>N-terminal N-formyl-L-methionyl-[peptide] + H2O = N-terminal L-methionyl-[peptide] + formate</text>
        <dbReference type="Rhea" id="RHEA:24420"/>
        <dbReference type="Rhea" id="RHEA-COMP:10639"/>
        <dbReference type="Rhea" id="RHEA-COMP:10640"/>
        <dbReference type="ChEBI" id="CHEBI:15377"/>
        <dbReference type="ChEBI" id="CHEBI:15740"/>
        <dbReference type="ChEBI" id="CHEBI:49298"/>
        <dbReference type="ChEBI" id="CHEBI:64731"/>
        <dbReference type="EC" id="3.5.1.88"/>
    </reaction>
</comment>
<dbReference type="AlphaFoldDB" id="A0A368C6D8"/>
<dbReference type="Gene3D" id="3.90.45.10">
    <property type="entry name" value="Peptide deformylase"/>
    <property type="match status" value="1"/>
</dbReference>
<dbReference type="NCBIfam" id="TIGR00079">
    <property type="entry name" value="pept_deformyl"/>
    <property type="match status" value="1"/>
</dbReference>
<dbReference type="GO" id="GO:0042586">
    <property type="term" value="F:peptide deformylase activity"/>
    <property type="evidence" value="ECO:0007669"/>
    <property type="project" value="UniProtKB-UniRule"/>
</dbReference>
<dbReference type="InterPro" id="IPR023635">
    <property type="entry name" value="Peptide_deformylase"/>
</dbReference>
<dbReference type="EC" id="3.5.1.88" evidence="2"/>
<organism evidence="3 4">
    <name type="scientific">SAR86 cluster bacterium</name>
    <dbReference type="NCBI Taxonomy" id="2030880"/>
    <lineage>
        <taxon>Bacteria</taxon>
        <taxon>Pseudomonadati</taxon>
        <taxon>Pseudomonadota</taxon>
        <taxon>Gammaproteobacteria</taxon>
        <taxon>SAR86 cluster</taxon>
    </lineage>
</organism>
<dbReference type="CDD" id="cd00487">
    <property type="entry name" value="Pep_deformylase"/>
    <property type="match status" value="1"/>
</dbReference>
<dbReference type="PRINTS" id="PR01576">
    <property type="entry name" value="PDEFORMYLASE"/>
</dbReference>
<comment type="similarity">
    <text evidence="1 2">Belongs to the polypeptide deformylase family.</text>
</comment>
<dbReference type="InterPro" id="IPR036821">
    <property type="entry name" value="Peptide_deformylase_sf"/>
</dbReference>
<dbReference type="PANTHER" id="PTHR10458:SF22">
    <property type="entry name" value="PEPTIDE DEFORMYLASE"/>
    <property type="match status" value="1"/>
</dbReference>
<comment type="caution">
    <text evidence="3">The sequence shown here is derived from an EMBL/GenBank/DDBJ whole genome shotgun (WGS) entry which is preliminary data.</text>
</comment>
<feature type="active site" evidence="2">
    <location>
        <position position="136"/>
    </location>
</feature>